<reference evidence="1 2" key="1">
    <citation type="submission" date="2024-02" db="EMBL/GenBank/DDBJ databases">
        <authorList>
            <person name="Daric V."/>
            <person name="Darras S."/>
        </authorList>
    </citation>
    <scope>NUCLEOTIDE SEQUENCE [LARGE SCALE GENOMIC DNA]</scope>
</reference>
<sequence>MMEQPLNINDVFVRKGQLPLSAQSSYSAIPTSRDAPRNLTYFNNEKKTSEGSTYDRLYNWNEGFNNKLHRCDREHAKSRGLCVHHEEFSKPMPTLMSTVYGHKLNMHVDFPDRKHVRIIKTREFLSNNGVTFTPQQSYGNVTPS</sequence>
<name>A0ABP0FT69_CLALP</name>
<keyword evidence="2" id="KW-1185">Reference proteome</keyword>
<dbReference type="Proteomes" id="UP001642483">
    <property type="component" value="Unassembled WGS sequence"/>
</dbReference>
<dbReference type="InterPro" id="IPR027901">
    <property type="entry name" value="CFAP90"/>
</dbReference>
<dbReference type="PANTHER" id="PTHR34444">
    <property type="entry name" value="LOC361192"/>
    <property type="match status" value="1"/>
</dbReference>
<proteinExistence type="predicted"/>
<dbReference type="PANTHER" id="PTHR34444:SF1">
    <property type="entry name" value="CILIA- AND FLAGELLA-ASSOCIATED PROTEIN 90"/>
    <property type="match status" value="1"/>
</dbReference>
<comment type="caution">
    <text evidence="1">The sequence shown here is derived from an EMBL/GenBank/DDBJ whole genome shotgun (WGS) entry which is preliminary data.</text>
</comment>
<evidence type="ECO:0000313" key="2">
    <source>
        <dbReference type="Proteomes" id="UP001642483"/>
    </source>
</evidence>
<dbReference type="Pfam" id="PF15074">
    <property type="entry name" value="CFAP90"/>
    <property type="match status" value="1"/>
</dbReference>
<dbReference type="EMBL" id="CAWYQH010000090">
    <property type="protein sequence ID" value="CAK8681807.1"/>
    <property type="molecule type" value="Genomic_DNA"/>
</dbReference>
<gene>
    <name evidence="1" type="ORF">CVLEPA_LOCUS12045</name>
</gene>
<organism evidence="1 2">
    <name type="scientific">Clavelina lepadiformis</name>
    <name type="common">Light-bulb sea squirt</name>
    <name type="synonym">Ascidia lepadiformis</name>
    <dbReference type="NCBI Taxonomy" id="159417"/>
    <lineage>
        <taxon>Eukaryota</taxon>
        <taxon>Metazoa</taxon>
        <taxon>Chordata</taxon>
        <taxon>Tunicata</taxon>
        <taxon>Ascidiacea</taxon>
        <taxon>Aplousobranchia</taxon>
        <taxon>Clavelinidae</taxon>
        <taxon>Clavelina</taxon>
    </lineage>
</organism>
<evidence type="ECO:0000313" key="1">
    <source>
        <dbReference type="EMBL" id="CAK8681807.1"/>
    </source>
</evidence>
<accession>A0ABP0FT69</accession>
<protein>
    <submittedName>
        <fullName evidence="1">Uncharacterized protein</fullName>
    </submittedName>
</protein>